<feature type="compositionally biased region" description="Low complexity" evidence="1">
    <location>
        <begin position="47"/>
        <end position="56"/>
    </location>
</feature>
<dbReference type="InterPro" id="IPR001111">
    <property type="entry name" value="TGF-b_propeptide"/>
</dbReference>
<dbReference type="Pfam" id="PF07591">
    <property type="entry name" value="PT-HINT"/>
    <property type="match status" value="1"/>
</dbReference>
<keyword evidence="4" id="KW-1185">Reference proteome</keyword>
<dbReference type="InterPro" id="IPR003587">
    <property type="entry name" value="Hint_dom_N"/>
</dbReference>
<proteinExistence type="predicted"/>
<dbReference type="SUPFAM" id="SSF51294">
    <property type="entry name" value="Hedgehog/intein (Hint) domain"/>
    <property type="match status" value="1"/>
</dbReference>
<evidence type="ECO:0000256" key="1">
    <source>
        <dbReference type="SAM" id="MobiDB-lite"/>
    </source>
</evidence>
<feature type="region of interest" description="Disordered" evidence="1">
    <location>
        <begin position="2714"/>
        <end position="2743"/>
    </location>
</feature>
<protein>
    <submittedName>
        <fullName evidence="3">RHS repeat-associated protein</fullName>
    </submittedName>
</protein>
<organism evidence="3 4">
    <name type="scientific">Micromonospora vinacea</name>
    <dbReference type="NCBI Taxonomy" id="709878"/>
    <lineage>
        <taxon>Bacteria</taxon>
        <taxon>Bacillati</taxon>
        <taxon>Actinomycetota</taxon>
        <taxon>Actinomycetes</taxon>
        <taxon>Micromonosporales</taxon>
        <taxon>Micromonosporaceae</taxon>
        <taxon>Micromonospora</taxon>
    </lineage>
</organism>
<dbReference type="PANTHER" id="PTHR32305">
    <property type="match status" value="1"/>
</dbReference>
<dbReference type="PANTHER" id="PTHR32305:SF15">
    <property type="entry name" value="PROTEIN RHSA-RELATED"/>
    <property type="match status" value="1"/>
</dbReference>
<feature type="domain" description="Hint" evidence="2">
    <location>
        <begin position="2742"/>
        <end position="2847"/>
    </location>
</feature>
<name>A0ABS0KBR7_9ACTN</name>
<gene>
    <name evidence="3" type="ORF">IW249_006492</name>
</gene>
<accession>A0ABS0KBR7</accession>
<dbReference type="Proteomes" id="UP000631791">
    <property type="component" value="Unassembled WGS sequence"/>
</dbReference>
<dbReference type="InterPro" id="IPR036844">
    <property type="entry name" value="Hint_dom_sf"/>
</dbReference>
<dbReference type="InterPro" id="IPR006530">
    <property type="entry name" value="YD"/>
</dbReference>
<reference evidence="3 4" key="1">
    <citation type="submission" date="2020-11" db="EMBL/GenBank/DDBJ databases">
        <title>Sequencing the genomes of 1000 actinobacteria strains.</title>
        <authorList>
            <person name="Klenk H.-P."/>
        </authorList>
    </citation>
    <scope>NUCLEOTIDE SEQUENCE [LARGE SCALE GENOMIC DNA]</scope>
    <source>
        <strain evidence="3 4">DSM 101695</strain>
    </source>
</reference>
<dbReference type="RefSeq" id="WP_196924285.1">
    <property type="nucleotide sequence ID" value="NZ_JADOTY010000001.1"/>
</dbReference>
<comment type="caution">
    <text evidence="3">The sequence shown here is derived from an EMBL/GenBank/DDBJ whole genome shotgun (WGS) entry which is preliminary data.</text>
</comment>
<dbReference type="Pfam" id="PF00688">
    <property type="entry name" value="TGFb_propeptide"/>
    <property type="match status" value="1"/>
</dbReference>
<evidence type="ECO:0000259" key="2">
    <source>
        <dbReference type="SMART" id="SM00306"/>
    </source>
</evidence>
<feature type="region of interest" description="Disordered" evidence="1">
    <location>
        <begin position="28"/>
        <end position="65"/>
    </location>
</feature>
<dbReference type="CDD" id="cd00081">
    <property type="entry name" value="Hint"/>
    <property type="match status" value="1"/>
</dbReference>
<sequence length="3032" mass="329519">MRRKLRGPLIAALVVALAATLGGTQVLSEQRPEGAASADDDGKGLLDRLGGAARGLVGDGPDRPRPEVISAGLSVQENTPAGKAWPAQKRVKELTGKRTANGKTYQLSDGRTQAEISAVPVHYKDSKGRYQPIDTTIRPTNDKGYVQGNRTNAFTSLFGDSSDELARFEQDGRSIELGLAGAPQAVTPKVSGSTVTYPGVAGGADVVYDVTSTALKEKIVLRKAPAAPVSYTFTLDTAGLVAQQREDGSIAFVGRDGGRTYFEMPAPFMFDDKDDKASPHGKVWSDKVTQKVTQSGATTTVTVTPDAGWLADSARVYPVVVDPTIKVQPVPTDAQDVAIYSGATTTNYNDTYQLKVGTDASQSWRSLVKFDVSSVPANTPIDDARLDMYYSQTHHAWGFDVAMEARRVTQPWTDSTANWSNMNANMAAQPAGNMVTKDDGDSGTSISGTWPYSANAELTPLAINGDYRYNSDTTAGNTHTWVPTITESGDYQVEVHYVSEADRPTNAPYTVYYNGGSKTYNVDQTGSGLGEWKTLGVHPFVAGTTGKVVLGDVLGKSVIADAVRFTRWGVTTKKAAVSNVWSSFPVRNAVQEWVNKSQPNYGFMVKAVDEAKKGRGGPIFEASEFAYNNARRDYNLPKLVVTWGTPGIAVNPPTTITSTGAVLDWPAYPGTDIAEYQVHRSIFQEYTPSAATLVAPVSSTTRTYQDTTAVPTPADNTDPLARKFYYYMVAVKTKDGRLIAGPTQSAILPKAGQITRIYRTGTTDTTLAQSRPTENVDVYDGDPYVSPGNNSPYYGDTHGLVKFPTLTGIPTDAQVVDADLRLYNTSLFPGTDTDEYVDVYKLKRAFTETKATWNTYDGVNAWTTAGGDYDTTWKAGTTGFTNDPEWASWDITAAVKGWVTTPTSNNGLLLRQRDEVNQTARAMLLSSEAQEPLLRPTLEVTYLEQNAESTYYAASTPALTTPNATYTVPMTLSNPTLAAWNPTDWELAYDWKRPDGITDGADATFELKTALPKSVPAGGTVDVAAQVKTPPSSTDGNKRTDYVLQWDLRNKLTGKKLSETTPAIQPLPQNVAVEEPTSDQLGLEKFYSYAGKNTGAGGSLMNNLYSGNTVWSYNAINNPSRGLSTFVRLAYNSLDTSDSVAGFGWSLQASSLMRLGTPLDFHPNPNPTKVTLTDGDGTSHWFTWDAAANEWKSPKGVHLYLQKYSSVDCKPNVQEPKAWVLTRPDRTQFFYDCEGFLSSIVDNNQNEMRFVYEERKSNNKPTKFLKYILDATGRQTLTVEYFAKGQTYDYIDDVTWTRKTGTGLTNPKIIDHISAITDISGRKLSFAYTDKGLLGELIDGAGSTDGAPKTFKFAYDMTQGNKNVKLVKTTDPRGNATNLVYNYPQAGDDPKWHWTTKSYTDRLGYLTQFGYVDPDGPQGNNINATVTDAENHATAYQLDGYGRAYQTTNAKNETTKFGWDDDHNVVRLEEANSAVSTWAYDAKTGYPTLVKDAEAVKNGWPGTALTYQRQLNGYVAEVVSKTSSEGRKWTFTYTAEGDVETVTDPVGNTTATAGDYTSTSTYDEWGQLLTAKDANGNTTKYGPFHPSGYPTTIEDPGPGFSYFTYDDRGNTLEVKNGKNAKVTQAYDTFGRPKAKVEPMDAANNRFITTKAPVYDANDNITTAYAANGAESTSVYDKADQVTESYAPKDVATDPERKSTTTYDKVGNVLTATEPQGNLTSTVGDYTTTTKYDAIYQPIEVTNGLGQKVVSEYDNVGNVTVLYDAKKTASAADDYTSKFDYDWNHRVVKTTDAVGKFTTARYDKDGLTLGTTDADGNESLATYDARGALVESKVPHKKDASGNNVYRTSKYEYDQVGNQTKAITPRGVDTADDADDFAVVTVYDALNRKKEEWSSYDKDDSRYNTPDKTFYTYDEIGNLKKVSAPPSEGQSVRNDTEYTYYDNGLTKTSKDPWDIVNSYDYNDLGQQTKNTLSSAGGSTTRTMTWEYYQSGNEKGRSEDGLPVGKDVVLVDNSDSNNTASQGSWTSGAATGNYGYDVATAPAGSGSAQFNWQLNIPRDGSYEVFVRHPQVSGAATDAKFTITHSGGSVVKTVNQTQNTGSWISLGSYPFVEDGVQKITVTDQATGKVLADAVKLVRDNAGDVDNEKKEFTYKYNPNGMLVEVKDLSPGAKVDRYDIAYDQLSQISSVKEFVGTATEPKNTTALTYDDNGNPLTSTHDLTWSKIEYDARDMVAKVTNADSPTAGNQQISTFTYTARGQMLKQTKPNGNTVDFEYYLDGATKHQLEKTSGGATVAEHTLEYQANGHPSRDVLKLMNADNGSDYIDNTYVFNYDPQDRIAKLDKTGDSTSTETYVYDANGNTVSQTVAGTTSTSKYDRNRLHSTTTGGVTETYNYDPLGRLDTVSVGGERAQKYYYDGFDRTAKTTAGVGATAKSTTYVYDPFDRTVSQTADGKTTLFTYLGMDNQVLREEIAGKAEKSYQYAPWGQQLTQIKHKDDGSREYSQFIYRPRGDVIGITKEDGKTRATYGYTAYGSDDESQFTGVDKPGAQPEGEEPYNAFRFNASRWDAGSGTYDMGFRNYDPGLNRFLTRDTYGGAMADMGLAMDPFTGNRYSFAGGNPVSFIELDGHLFGMSWSDIGHAALDVAGMVPVIGEVADVANGIWYAAEGNYVDAALSMASAIPLAGNAVAAAKLAKTGKKIADGIDTAKDLEKGVEATVDGQKALPTNTPSAKPNEPSAPSCRVPPRPNSFVPGTKVVMADGSSKVIEELKVGDRVLATDVETGQNQDRVVTNARSVEGKKTFVTFTVDLDGKDGSKTGSITSTDAHLVWLPDAGVWAKAEQLKPGMWLQTAAGTWVQITAVKQTVRHERVHNLTVDGVHSYYVVANGTPLLVHNNSCKTDAELQADADAIAKTWQTRYGDRAYNGTTVSTGHLNGELVYTVNRNNTNPDARALAEKLGYRRVSGADLRGPNQTDAEQIMLNAVDKGKVGSDGRIATSRIPCGLVRPTGKPGQNCGGRIGSGKYPNIRVVGRWGAGVG</sequence>
<dbReference type="Gene3D" id="2.60.120.970">
    <property type="match status" value="1"/>
</dbReference>
<dbReference type="SMART" id="SM00306">
    <property type="entry name" value="HintN"/>
    <property type="match status" value="1"/>
</dbReference>
<dbReference type="InterPro" id="IPR022385">
    <property type="entry name" value="Rhs_assc_core"/>
</dbReference>
<evidence type="ECO:0000313" key="3">
    <source>
        <dbReference type="EMBL" id="MBG6106078.1"/>
    </source>
</evidence>
<dbReference type="Gene3D" id="2.180.10.10">
    <property type="entry name" value="RHS repeat-associated core"/>
    <property type="match status" value="3"/>
</dbReference>
<evidence type="ECO:0000313" key="4">
    <source>
        <dbReference type="Proteomes" id="UP000631791"/>
    </source>
</evidence>
<dbReference type="Gene3D" id="2.170.16.10">
    <property type="entry name" value="Hedgehog/Intein (Hint) domain"/>
    <property type="match status" value="1"/>
</dbReference>
<dbReference type="EMBL" id="JADOTY010000001">
    <property type="protein sequence ID" value="MBG6106078.1"/>
    <property type="molecule type" value="Genomic_DNA"/>
</dbReference>
<dbReference type="NCBIfam" id="TIGR01643">
    <property type="entry name" value="YD_repeat_2x"/>
    <property type="match status" value="1"/>
</dbReference>
<dbReference type="InterPro" id="IPR033803">
    <property type="entry name" value="CBD-like_Golvesin-Xly"/>
</dbReference>
<dbReference type="NCBIfam" id="TIGR03696">
    <property type="entry name" value="Rhs_assc_core"/>
    <property type="match status" value="1"/>
</dbReference>
<dbReference type="InterPro" id="IPR050708">
    <property type="entry name" value="T6SS_VgrG/RHS"/>
</dbReference>
<dbReference type="NCBIfam" id="NF033679">
    <property type="entry name" value="DNRLRE_dom"/>
    <property type="match status" value="2"/>
</dbReference>
<dbReference type="CDD" id="cd20745">
    <property type="entry name" value="FIX_RhsA_AHH_HNH-like"/>
    <property type="match status" value="1"/>
</dbReference>
<dbReference type="Pfam" id="PF25275">
    <property type="entry name" value="Golvesin_C"/>
    <property type="match status" value="2"/>
</dbReference>